<proteinExistence type="predicted"/>
<dbReference type="GeneID" id="77951486"/>
<dbReference type="EMBL" id="MW057856">
    <property type="protein sequence ID" value="QPB12023.1"/>
    <property type="molecule type" value="Genomic_DNA"/>
</dbReference>
<dbReference type="Proteomes" id="UP000662885">
    <property type="component" value="Segment"/>
</dbReference>
<keyword evidence="2" id="KW-1185">Reference proteome</keyword>
<reference evidence="1" key="1">
    <citation type="submission" date="2020-10" db="EMBL/GenBank/DDBJ databases">
        <title>Novel bacteriophages targeting Providencia spp. as potential agents for phage therapy.</title>
        <authorList>
            <person name="Rakov C."/>
            <person name="Alkalay-Oren S."/>
            <person name="Coppenhagen-Glazer S."/>
            <person name="Hazan R."/>
        </authorList>
    </citation>
    <scope>NUCLEOTIDE SEQUENCE</scope>
</reference>
<protein>
    <submittedName>
        <fullName evidence="1">Uncharacterized protein</fullName>
    </submittedName>
</protein>
<dbReference type="RefSeq" id="YP_010675164.1">
    <property type="nucleotide sequence ID" value="NC_071000.1"/>
</dbReference>
<accession>A0A873WHJ3</accession>
<evidence type="ECO:0000313" key="1">
    <source>
        <dbReference type="EMBL" id="QPB12023.1"/>
    </source>
</evidence>
<dbReference type="KEGG" id="vg:77951486"/>
<name>A0A873WHJ3_9CAUD</name>
<organism evidence="1 2">
    <name type="scientific">Providencia phage PSTCR4</name>
    <dbReference type="NCBI Taxonomy" id="2783546"/>
    <lineage>
        <taxon>Viruses</taxon>
        <taxon>Duplodnaviria</taxon>
        <taxon>Heunggongvirae</taxon>
        <taxon>Uroviricota</taxon>
        <taxon>Caudoviricetes</taxon>
        <taxon>Craquatrovirus</taxon>
        <taxon>Craquatrovirus PSTCR4</taxon>
    </lineage>
</organism>
<evidence type="ECO:0000313" key="2">
    <source>
        <dbReference type="Proteomes" id="UP000662885"/>
    </source>
</evidence>
<sequence>MFSTTHTFKKCNKISLYEKLLAIYILLCSDSLWDKLDNLQDGLQLFF</sequence>